<sequence length="140" mass="15170">MNVHVVPGQGSARWTGRGRPVVASLTIRNDSASPAHLVDVYSPDYENVWLGRAVPDPNGRAAWRQMRSELASPVIPPHAELVLEPAAVCIMALGPRPSCESEDLVRFALRFSPETTLIARVPLVRAIGDGTGRVPGHDYE</sequence>
<organism evidence="1 2">
    <name type="scientific">Amycolatopsis albidoflavus</name>
    <dbReference type="NCBI Taxonomy" id="102226"/>
    <lineage>
        <taxon>Bacteria</taxon>
        <taxon>Bacillati</taxon>
        <taxon>Actinomycetota</taxon>
        <taxon>Actinomycetes</taxon>
        <taxon>Pseudonocardiales</taxon>
        <taxon>Pseudonocardiaceae</taxon>
        <taxon>Amycolatopsis</taxon>
    </lineage>
</organism>
<accession>A0ABW5HSK8</accession>
<evidence type="ECO:0000313" key="2">
    <source>
        <dbReference type="Proteomes" id="UP001597542"/>
    </source>
</evidence>
<gene>
    <name evidence="1" type="ORF">ACFSUT_05445</name>
</gene>
<dbReference type="Pfam" id="PF04314">
    <property type="entry name" value="PCuAC"/>
    <property type="match status" value="1"/>
</dbReference>
<dbReference type="Proteomes" id="UP001597542">
    <property type="component" value="Unassembled WGS sequence"/>
</dbReference>
<dbReference type="InterPro" id="IPR007410">
    <property type="entry name" value="LpqE-like"/>
</dbReference>
<comment type="caution">
    <text evidence="1">The sequence shown here is derived from an EMBL/GenBank/DDBJ whole genome shotgun (WGS) entry which is preliminary data.</text>
</comment>
<dbReference type="EMBL" id="JBHUKQ010000004">
    <property type="protein sequence ID" value="MFD2479707.1"/>
    <property type="molecule type" value="Genomic_DNA"/>
</dbReference>
<dbReference type="Gene3D" id="2.60.40.1890">
    <property type="entry name" value="PCu(A)C copper chaperone"/>
    <property type="match status" value="1"/>
</dbReference>
<name>A0ABW5HSK8_9PSEU</name>
<dbReference type="SUPFAM" id="SSF110087">
    <property type="entry name" value="DR1885-like metal-binding protein"/>
    <property type="match status" value="1"/>
</dbReference>
<dbReference type="RefSeq" id="WP_344277976.1">
    <property type="nucleotide sequence ID" value="NZ_BAAAHV010000013.1"/>
</dbReference>
<dbReference type="InterPro" id="IPR036182">
    <property type="entry name" value="PCuAC_sf"/>
</dbReference>
<reference evidence="2" key="1">
    <citation type="journal article" date="2019" name="Int. J. Syst. Evol. Microbiol.">
        <title>The Global Catalogue of Microorganisms (GCM) 10K type strain sequencing project: providing services to taxonomists for standard genome sequencing and annotation.</title>
        <authorList>
            <consortium name="The Broad Institute Genomics Platform"/>
            <consortium name="The Broad Institute Genome Sequencing Center for Infectious Disease"/>
            <person name="Wu L."/>
            <person name="Ma J."/>
        </authorList>
    </citation>
    <scope>NUCLEOTIDE SEQUENCE [LARGE SCALE GENOMIC DNA]</scope>
    <source>
        <strain evidence="2">CGMCC 4.7638</strain>
    </source>
</reference>
<proteinExistence type="predicted"/>
<evidence type="ECO:0000313" key="1">
    <source>
        <dbReference type="EMBL" id="MFD2479707.1"/>
    </source>
</evidence>
<protein>
    <submittedName>
        <fullName evidence="1">Copper chaperone PCu(A)C</fullName>
    </submittedName>
</protein>
<keyword evidence="2" id="KW-1185">Reference proteome</keyword>